<gene>
    <name evidence="7" type="ORF">FOZ62_031478</name>
</gene>
<keyword evidence="4" id="KW-0472">Membrane</keyword>
<keyword evidence="4" id="KW-1133">Transmembrane helix</keyword>
<feature type="signal peptide" evidence="5">
    <location>
        <begin position="1"/>
        <end position="20"/>
    </location>
</feature>
<evidence type="ECO:0000256" key="3">
    <source>
        <dbReference type="ARBA" id="ARBA00023235"/>
    </source>
</evidence>
<evidence type="ECO:0000256" key="1">
    <source>
        <dbReference type="ARBA" id="ARBA00013194"/>
    </source>
</evidence>
<dbReference type="Gene3D" id="2.40.100.10">
    <property type="entry name" value="Cyclophilin-like"/>
    <property type="match status" value="2"/>
</dbReference>
<evidence type="ECO:0000256" key="2">
    <source>
        <dbReference type="ARBA" id="ARBA00023110"/>
    </source>
</evidence>
<keyword evidence="5" id="KW-0732">Signal</keyword>
<keyword evidence="4" id="KW-0812">Transmembrane</keyword>
<dbReference type="EMBL" id="JABANM010009309">
    <property type="protein sequence ID" value="KAF4741135.1"/>
    <property type="molecule type" value="Genomic_DNA"/>
</dbReference>
<evidence type="ECO:0000256" key="5">
    <source>
        <dbReference type="SAM" id="SignalP"/>
    </source>
</evidence>
<protein>
    <recommendedName>
        <fullName evidence="1">peptidylprolyl isomerase</fullName>
        <ecNumber evidence="1">5.2.1.8</ecNumber>
    </recommendedName>
</protein>
<dbReference type="EC" id="5.2.1.8" evidence="1"/>
<accession>A0A7J6T7S0</accession>
<dbReference type="GO" id="GO:0003755">
    <property type="term" value="F:peptidyl-prolyl cis-trans isomerase activity"/>
    <property type="evidence" value="ECO:0007669"/>
    <property type="project" value="UniProtKB-KW"/>
</dbReference>
<dbReference type="PRINTS" id="PR00153">
    <property type="entry name" value="CSAPPISMRASE"/>
</dbReference>
<evidence type="ECO:0000313" key="8">
    <source>
        <dbReference type="Proteomes" id="UP000574390"/>
    </source>
</evidence>
<sequence>MFFTRALALLLTLCTLQAQAGKLLQARISVQNPGSSEPEEFVVEAHEDWAPNGYKRFKELIGDHYFDGARIFRVVENFVAQWGLPADPKEADKYQAIPDDKVVGHNDKGIITFAATAMKNSRTTQLFVNLKDNHFLDGMGFAPVAKVVEGMDVVERINAEYGEHPNQGLVRAEGEQYLAKEFPRLTKIVERALSWRSRIGDADSLSRQGELFPFTVSLCFQSFCAQNTRRLQASFYFSHQEDGGADEVLIEAYESWAPKGYARLKEILEDGYFDEARFFRVLKGFVAQWGLPADPSRREKFPPIDDDPVVESNKKGTISFASAGPNTRTTQMFINLADNVFLDTSGFAPVARVLEGMKTVERINAEYGEEPDQGKIQSEGEKYLQRQFPRLTKIRKVEIIEEYDDSEELVPRPPTKPIDEGVLMKTPEARVEFLPVLKGRNVPVTKNMGKAIGVLLIAAFVVVLFAKLTSFCRSRPAAVDRVE</sequence>
<dbReference type="SUPFAM" id="SSF50891">
    <property type="entry name" value="Cyclophilin-like"/>
    <property type="match status" value="2"/>
</dbReference>
<feature type="transmembrane region" description="Helical" evidence="4">
    <location>
        <begin position="448"/>
        <end position="466"/>
    </location>
</feature>
<keyword evidence="2" id="KW-0697">Rotamase</keyword>
<dbReference type="Pfam" id="PF00160">
    <property type="entry name" value="Pro_isomerase"/>
    <property type="match status" value="2"/>
</dbReference>
<comment type="caution">
    <text evidence="7">The sequence shown here is derived from an EMBL/GenBank/DDBJ whole genome shotgun (WGS) entry which is preliminary data.</text>
</comment>
<feature type="domain" description="PPIase cyclophilin-type" evidence="6">
    <location>
        <begin position="40"/>
        <end position="159"/>
    </location>
</feature>
<dbReference type="InterPro" id="IPR044665">
    <property type="entry name" value="E_coli_cyclophilin_A-like"/>
</dbReference>
<feature type="chain" id="PRO_5029685623" description="peptidylprolyl isomerase" evidence="5">
    <location>
        <begin position="21"/>
        <end position="483"/>
    </location>
</feature>
<evidence type="ECO:0000313" key="7">
    <source>
        <dbReference type="EMBL" id="KAF4741135.1"/>
    </source>
</evidence>
<name>A0A7J6T7S0_PEROL</name>
<dbReference type="PANTHER" id="PTHR43246">
    <property type="entry name" value="PEPTIDYL-PROLYL CIS-TRANS ISOMERASE CYP38, CHLOROPLASTIC"/>
    <property type="match status" value="1"/>
</dbReference>
<evidence type="ECO:0000256" key="4">
    <source>
        <dbReference type="SAM" id="Phobius"/>
    </source>
</evidence>
<dbReference type="InterPro" id="IPR002130">
    <property type="entry name" value="Cyclophilin-type_PPIase_dom"/>
</dbReference>
<reference evidence="7 8" key="1">
    <citation type="submission" date="2020-04" db="EMBL/GenBank/DDBJ databases">
        <title>Perkinsus olseni comparative genomics.</title>
        <authorList>
            <person name="Bogema D.R."/>
        </authorList>
    </citation>
    <scope>NUCLEOTIDE SEQUENCE [LARGE SCALE GENOMIC DNA]</scope>
    <source>
        <strain evidence="7">ATCC PRA-205</strain>
    </source>
</reference>
<dbReference type="PROSITE" id="PS50072">
    <property type="entry name" value="CSA_PPIASE_2"/>
    <property type="match status" value="2"/>
</dbReference>
<organism evidence="7 8">
    <name type="scientific">Perkinsus olseni</name>
    <name type="common">Perkinsus atlanticus</name>
    <dbReference type="NCBI Taxonomy" id="32597"/>
    <lineage>
        <taxon>Eukaryota</taxon>
        <taxon>Sar</taxon>
        <taxon>Alveolata</taxon>
        <taxon>Perkinsozoa</taxon>
        <taxon>Perkinsea</taxon>
        <taxon>Perkinsida</taxon>
        <taxon>Perkinsidae</taxon>
        <taxon>Perkinsus</taxon>
    </lineage>
</organism>
<proteinExistence type="predicted"/>
<evidence type="ECO:0000259" key="6">
    <source>
        <dbReference type="PROSITE" id="PS50072"/>
    </source>
</evidence>
<dbReference type="InterPro" id="IPR029000">
    <property type="entry name" value="Cyclophilin-like_dom_sf"/>
</dbReference>
<dbReference type="AlphaFoldDB" id="A0A7J6T7S0"/>
<feature type="domain" description="PPIase cyclophilin-type" evidence="6">
    <location>
        <begin position="235"/>
        <end position="365"/>
    </location>
</feature>
<dbReference type="Proteomes" id="UP000574390">
    <property type="component" value="Unassembled WGS sequence"/>
</dbReference>
<keyword evidence="3" id="KW-0413">Isomerase</keyword>